<evidence type="ECO:0000256" key="5">
    <source>
        <dbReference type="SAM" id="MobiDB-lite"/>
    </source>
</evidence>
<evidence type="ECO:0000256" key="2">
    <source>
        <dbReference type="ARBA" id="ARBA00022771"/>
    </source>
</evidence>
<feature type="domain" description="C3H1-type" evidence="6">
    <location>
        <begin position="105"/>
        <end position="133"/>
    </location>
</feature>
<dbReference type="EMBL" id="JASSZA010000013">
    <property type="protein sequence ID" value="KAK2095164.1"/>
    <property type="molecule type" value="Genomic_DNA"/>
</dbReference>
<sequence length="220" mass="24262">MSILGRSWGSEVEREVTTPNPGPARQPRDSSVSLAGSRWRRAVTGSRAGWTLQAAVAVPWPGTSFRPGSGWAPCLPSGSRPSLPICSRAVQRSLAIIRQARQRREKRKEFCMYYNRFGRCNRGERCPYIHDPEKVAVCTRCPPALTVGPREVLSRPCSQSLPAPPHTLLSWCCRFVRGTCKKTDGTCPFSHHVSKEKVSVALAALLPVTFLWDLGRPAPG</sequence>
<dbReference type="PROSITE" id="PS50103">
    <property type="entry name" value="ZF_C3H1"/>
    <property type="match status" value="1"/>
</dbReference>
<keyword evidence="3 4" id="KW-0862">Zinc</keyword>
<dbReference type="SUPFAM" id="SSF90229">
    <property type="entry name" value="CCCH zinc finger"/>
    <property type="match status" value="1"/>
</dbReference>
<gene>
    <name evidence="7" type="ORF">P7K49_026580</name>
</gene>
<dbReference type="Pfam" id="PF00642">
    <property type="entry name" value="zf-CCCH"/>
    <property type="match status" value="1"/>
</dbReference>
<evidence type="ECO:0000256" key="1">
    <source>
        <dbReference type="ARBA" id="ARBA00022723"/>
    </source>
</evidence>
<dbReference type="PANTHER" id="PTHR46156">
    <property type="entry name" value="CCCH ZINGC FINGER"/>
    <property type="match status" value="1"/>
</dbReference>
<feature type="zinc finger region" description="C3H1-type" evidence="4">
    <location>
        <begin position="105"/>
        <end position="133"/>
    </location>
</feature>
<dbReference type="InterPro" id="IPR000571">
    <property type="entry name" value="Znf_CCCH"/>
</dbReference>
<keyword evidence="1 4" id="KW-0479">Metal-binding</keyword>
<reference evidence="7 8" key="1">
    <citation type="submission" date="2023-05" db="EMBL/GenBank/DDBJ databases">
        <title>B98-5 Cell Line De Novo Hybrid Assembly: An Optical Mapping Approach.</title>
        <authorList>
            <person name="Kananen K."/>
            <person name="Auerbach J.A."/>
            <person name="Kautto E."/>
            <person name="Blachly J.S."/>
        </authorList>
    </citation>
    <scope>NUCLEOTIDE SEQUENCE [LARGE SCALE GENOMIC DNA]</scope>
    <source>
        <strain evidence="7">B95-8</strain>
        <tissue evidence="7">Cell line</tissue>
    </source>
</reference>
<dbReference type="Proteomes" id="UP001266305">
    <property type="component" value="Unassembled WGS sequence"/>
</dbReference>
<dbReference type="InterPro" id="IPR036855">
    <property type="entry name" value="Znf_CCCH_sf"/>
</dbReference>
<comment type="caution">
    <text evidence="7">The sequence shown here is derived from an EMBL/GenBank/DDBJ whole genome shotgun (WGS) entry which is preliminary data.</text>
</comment>
<organism evidence="7 8">
    <name type="scientific">Saguinus oedipus</name>
    <name type="common">Cotton-top tamarin</name>
    <name type="synonym">Oedipomidas oedipus</name>
    <dbReference type="NCBI Taxonomy" id="9490"/>
    <lineage>
        <taxon>Eukaryota</taxon>
        <taxon>Metazoa</taxon>
        <taxon>Chordata</taxon>
        <taxon>Craniata</taxon>
        <taxon>Vertebrata</taxon>
        <taxon>Euteleostomi</taxon>
        <taxon>Mammalia</taxon>
        <taxon>Eutheria</taxon>
        <taxon>Euarchontoglires</taxon>
        <taxon>Primates</taxon>
        <taxon>Haplorrhini</taxon>
        <taxon>Platyrrhini</taxon>
        <taxon>Cebidae</taxon>
        <taxon>Callitrichinae</taxon>
        <taxon>Saguinus</taxon>
    </lineage>
</organism>
<evidence type="ECO:0000256" key="4">
    <source>
        <dbReference type="PROSITE-ProRule" id="PRU00723"/>
    </source>
</evidence>
<protein>
    <recommendedName>
        <fullName evidence="6">C3H1-type domain-containing protein</fullName>
    </recommendedName>
</protein>
<proteinExistence type="predicted"/>
<keyword evidence="2 4" id="KW-0863">Zinc-finger</keyword>
<dbReference type="Gene3D" id="3.30.1370.210">
    <property type="match status" value="1"/>
</dbReference>
<dbReference type="PANTHER" id="PTHR46156:SF1">
    <property type="entry name" value="ZINC FINGER CCCH DOMAIN-CONTAINING PROTEIN 3"/>
    <property type="match status" value="1"/>
</dbReference>
<evidence type="ECO:0000259" key="6">
    <source>
        <dbReference type="PROSITE" id="PS50103"/>
    </source>
</evidence>
<keyword evidence="8" id="KW-1185">Reference proteome</keyword>
<evidence type="ECO:0000256" key="3">
    <source>
        <dbReference type="ARBA" id="ARBA00022833"/>
    </source>
</evidence>
<feature type="region of interest" description="Disordered" evidence="5">
    <location>
        <begin position="1"/>
        <end position="37"/>
    </location>
</feature>
<evidence type="ECO:0000313" key="8">
    <source>
        <dbReference type="Proteomes" id="UP001266305"/>
    </source>
</evidence>
<evidence type="ECO:0000313" key="7">
    <source>
        <dbReference type="EMBL" id="KAK2095164.1"/>
    </source>
</evidence>
<accession>A0ABQ9UDM6</accession>
<dbReference type="SMART" id="SM00356">
    <property type="entry name" value="ZnF_C3H1"/>
    <property type="match status" value="2"/>
</dbReference>
<name>A0ABQ9UDM6_SAGOE</name>